<keyword evidence="7" id="KW-0067">ATP-binding</keyword>
<dbReference type="Proteomes" id="UP000530928">
    <property type="component" value="Unassembled WGS sequence"/>
</dbReference>
<dbReference type="SUPFAM" id="SSF55874">
    <property type="entry name" value="ATPase domain of HSP90 chaperone/DNA topoisomerase II/histidine kinase"/>
    <property type="match status" value="1"/>
</dbReference>
<evidence type="ECO:0000256" key="4">
    <source>
        <dbReference type="ARBA" id="ARBA00022679"/>
    </source>
</evidence>
<dbReference type="AlphaFoldDB" id="A0A7W0CNL4"/>
<sequence>MNRVDVMVAPVVGALMVGTAALNGVAGPAGYGLLVLSAAALAAHRRHPLHVLAVTSVLAACYVLAVEPEMAATIPALITLASVVRHGHRRAAQVAALGLVAAMTGGYLLSDQPVLAAVKGGFLVMGWFVAAVAMGIALQQADRRALDAEHSREEAALRRAGEERLRIARELHDSLTHTISVIKVQAGVAVHLTSKRGEQASPALLAIQEASGEAMRELRETLEVLRDDTVALARLPELISRMRAMGQEVALTVEGNSRALPASVDQAAFRIVQEALTNCVRHAPGAQASVLVEYGKQEVVVEVSDTGGAAAPGEGLAGGGKGLTGMRERVDALGGRLEAGPAGRGFTVRAWLPVEVTAGLSGKALPA</sequence>
<keyword evidence="6 11" id="KW-0418">Kinase</keyword>
<reference evidence="11 12" key="1">
    <citation type="submission" date="2020-07" db="EMBL/GenBank/DDBJ databases">
        <title>Genomic Encyclopedia of Type Strains, Phase IV (KMG-IV): sequencing the most valuable type-strain genomes for metagenomic binning, comparative biology and taxonomic classification.</title>
        <authorList>
            <person name="Goeker M."/>
        </authorList>
    </citation>
    <scope>NUCLEOTIDE SEQUENCE [LARGE SCALE GENOMIC DNA]</scope>
    <source>
        <strain evidence="11 12">DSM 45533</strain>
    </source>
</reference>
<accession>A0A7W0CNL4</accession>
<organism evidence="11 12">
    <name type="scientific">Nonomuraea soli</name>
    <dbReference type="NCBI Taxonomy" id="1032476"/>
    <lineage>
        <taxon>Bacteria</taxon>
        <taxon>Bacillati</taxon>
        <taxon>Actinomycetota</taxon>
        <taxon>Actinomycetes</taxon>
        <taxon>Streptosporangiales</taxon>
        <taxon>Streptosporangiaceae</taxon>
        <taxon>Nonomuraea</taxon>
    </lineage>
</organism>
<feature type="transmembrane region" description="Helical" evidence="9">
    <location>
        <begin position="20"/>
        <end position="42"/>
    </location>
</feature>
<evidence type="ECO:0000256" key="1">
    <source>
        <dbReference type="ARBA" id="ARBA00000085"/>
    </source>
</evidence>
<evidence type="ECO:0000313" key="12">
    <source>
        <dbReference type="Proteomes" id="UP000530928"/>
    </source>
</evidence>
<name>A0A7W0CNL4_9ACTN</name>
<dbReference type="EMBL" id="JACDUR010000006">
    <property type="protein sequence ID" value="MBA2894359.1"/>
    <property type="molecule type" value="Genomic_DNA"/>
</dbReference>
<dbReference type="InterPro" id="IPR036890">
    <property type="entry name" value="HATPase_C_sf"/>
</dbReference>
<keyword evidence="3" id="KW-0597">Phosphoprotein</keyword>
<dbReference type="Gene3D" id="1.20.5.1930">
    <property type="match status" value="1"/>
</dbReference>
<comment type="caution">
    <text evidence="11">The sequence shown here is derived from an EMBL/GenBank/DDBJ whole genome shotgun (WGS) entry which is preliminary data.</text>
</comment>
<dbReference type="CDD" id="cd16917">
    <property type="entry name" value="HATPase_UhpB-NarQ-NarX-like"/>
    <property type="match status" value="1"/>
</dbReference>
<proteinExistence type="predicted"/>
<dbReference type="SMART" id="SM00387">
    <property type="entry name" value="HATPase_c"/>
    <property type="match status" value="1"/>
</dbReference>
<dbReference type="PANTHER" id="PTHR24421">
    <property type="entry name" value="NITRATE/NITRITE SENSOR PROTEIN NARX-RELATED"/>
    <property type="match status" value="1"/>
</dbReference>
<feature type="transmembrane region" description="Helical" evidence="9">
    <location>
        <begin position="116"/>
        <end position="138"/>
    </location>
</feature>
<dbReference type="RefSeq" id="WP_181613145.1">
    <property type="nucleotide sequence ID" value="NZ_BAABAM010000004.1"/>
</dbReference>
<dbReference type="InterPro" id="IPR003594">
    <property type="entry name" value="HATPase_dom"/>
</dbReference>
<keyword evidence="8" id="KW-0902">Two-component regulatory system</keyword>
<dbReference type="GO" id="GO:0005524">
    <property type="term" value="F:ATP binding"/>
    <property type="evidence" value="ECO:0007669"/>
    <property type="project" value="UniProtKB-KW"/>
</dbReference>
<dbReference type="Gene3D" id="3.30.565.10">
    <property type="entry name" value="Histidine kinase-like ATPase, C-terminal domain"/>
    <property type="match status" value="1"/>
</dbReference>
<evidence type="ECO:0000256" key="5">
    <source>
        <dbReference type="ARBA" id="ARBA00022741"/>
    </source>
</evidence>
<keyword evidence="9" id="KW-0812">Transmembrane</keyword>
<dbReference type="InterPro" id="IPR011712">
    <property type="entry name" value="Sig_transdc_His_kin_sub3_dim/P"/>
</dbReference>
<dbReference type="GO" id="GO:0016020">
    <property type="term" value="C:membrane"/>
    <property type="evidence" value="ECO:0007669"/>
    <property type="project" value="InterPro"/>
</dbReference>
<keyword evidence="12" id="KW-1185">Reference proteome</keyword>
<evidence type="ECO:0000256" key="8">
    <source>
        <dbReference type="ARBA" id="ARBA00023012"/>
    </source>
</evidence>
<evidence type="ECO:0000256" key="2">
    <source>
        <dbReference type="ARBA" id="ARBA00012438"/>
    </source>
</evidence>
<evidence type="ECO:0000259" key="10">
    <source>
        <dbReference type="SMART" id="SM00387"/>
    </source>
</evidence>
<evidence type="ECO:0000256" key="7">
    <source>
        <dbReference type="ARBA" id="ARBA00022840"/>
    </source>
</evidence>
<evidence type="ECO:0000256" key="3">
    <source>
        <dbReference type="ARBA" id="ARBA00022553"/>
    </source>
</evidence>
<dbReference type="InterPro" id="IPR050482">
    <property type="entry name" value="Sensor_HK_TwoCompSys"/>
</dbReference>
<dbReference type="Pfam" id="PF02518">
    <property type="entry name" value="HATPase_c"/>
    <property type="match status" value="1"/>
</dbReference>
<keyword evidence="9" id="KW-1133">Transmembrane helix</keyword>
<gene>
    <name evidence="11" type="ORF">HNR30_005731</name>
</gene>
<comment type="catalytic activity">
    <reaction evidence="1">
        <text>ATP + protein L-histidine = ADP + protein N-phospho-L-histidine.</text>
        <dbReference type="EC" id="2.7.13.3"/>
    </reaction>
</comment>
<feature type="transmembrane region" description="Helical" evidence="9">
    <location>
        <begin position="49"/>
        <end position="65"/>
    </location>
</feature>
<evidence type="ECO:0000256" key="6">
    <source>
        <dbReference type="ARBA" id="ARBA00022777"/>
    </source>
</evidence>
<feature type="transmembrane region" description="Helical" evidence="9">
    <location>
        <begin position="94"/>
        <end position="110"/>
    </location>
</feature>
<dbReference type="EC" id="2.7.13.3" evidence="2"/>
<keyword evidence="9" id="KW-0472">Membrane</keyword>
<keyword evidence="4" id="KW-0808">Transferase</keyword>
<dbReference type="Pfam" id="PF07730">
    <property type="entry name" value="HisKA_3"/>
    <property type="match status" value="1"/>
</dbReference>
<dbReference type="GO" id="GO:0046983">
    <property type="term" value="F:protein dimerization activity"/>
    <property type="evidence" value="ECO:0007669"/>
    <property type="project" value="InterPro"/>
</dbReference>
<dbReference type="GO" id="GO:0000155">
    <property type="term" value="F:phosphorelay sensor kinase activity"/>
    <property type="evidence" value="ECO:0007669"/>
    <property type="project" value="InterPro"/>
</dbReference>
<evidence type="ECO:0000256" key="9">
    <source>
        <dbReference type="SAM" id="Phobius"/>
    </source>
</evidence>
<evidence type="ECO:0000313" key="11">
    <source>
        <dbReference type="EMBL" id="MBA2894359.1"/>
    </source>
</evidence>
<protein>
    <recommendedName>
        <fullName evidence="2">histidine kinase</fullName>
        <ecNumber evidence="2">2.7.13.3</ecNumber>
    </recommendedName>
</protein>
<dbReference type="PANTHER" id="PTHR24421:SF10">
    <property type="entry name" value="NITRATE_NITRITE SENSOR PROTEIN NARQ"/>
    <property type="match status" value="1"/>
</dbReference>
<keyword evidence="5" id="KW-0547">Nucleotide-binding</keyword>
<feature type="domain" description="Histidine kinase/HSP90-like ATPase" evidence="10">
    <location>
        <begin position="264"/>
        <end position="356"/>
    </location>
</feature>